<organism evidence="2 3">
    <name type="scientific">Kushneria avicenniae</name>
    <dbReference type="NCBI Taxonomy" id="402385"/>
    <lineage>
        <taxon>Bacteria</taxon>
        <taxon>Pseudomonadati</taxon>
        <taxon>Pseudomonadota</taxon>
        <taxon>Gammaproteobacteria</taxon>
        <taxon>Oceanospirillales</taxon>
        <taxon>Halomonadaceae</taxon>
        <taxon>Kushneria</taxon>
    </lineage>
</organism>
<evidence type="ECO:0008006" key="4">
    <source>
        <dbReference type="Google" id="ProtNLM"/>
    </source>
</evidence>
<evidence type="ECO:0000313" key="3">
    <source>
        <dbReference type="Proteomes" id="UP000199046"/>
    </source>
</evidence>
<feature type="signal peptide" evidence="1">
    <location>
        <begin position="1"/>
        <end position="22"/>
    </location>
</feature>
<dbReference type="EMBL" id="FOLY01000004">
    <property type="protein sequence ID" value="SFC65605.1"/>
    <property type="molecule type" value="Genomic_DNA"/>
</dbReference>
<feature type="chain" id="PRO_5011686878" description="Entry exclusion lipoprotein TrbK" evidence="1">
    <location>
        <begin position="23"/>
        <end position="69"/>
    </location>
</feature>
<keyword evidence="3" id="KW-1185">Reference proteome</keyword>
<accession>A0A1I1KY74</accession>
<keyword evidence="1" id="KW-0732">Signal</keyword>
<gene>
    <name evidence="2" type="ORF">SAMN05421848_2247</name>
</gene>
<sequence length="69" mass="7564">MKKTLMTTATLALTTLWLGGCAGGPDWQKPDGTSQQLHSDQADCQVMENKADNDQTYDDCMKGRGWTPT</sequence>
<reference evidence="3" key="1">
    <citation type="submission" date="2016-10" db="EMBL/GenBank/DDBJ databases">
        <authorList>
            <person name="Varghese N."/>
            <person name="Submissions S."/>
        </authorList>
    </citation>
    <scope>NUCLEOTIDE SEQUENCE [LARGE SCALE GENOMIC DNA]</scope>
    <source>
        <strain evidence="3">DSM 23439</strain>
    </source>
</reference>
<evidence type="ECO:0000313" key="2">
    <source>
        <dbReference type="EMBL" id="SFC65605.1"/>
    </source>
</evidence>
<dbReference type="PROSITE" id="PS51257">
    <property type="entry name" value="PROKAR_LIPOPROTEIN"/>
    <property type="match status" value="1"/>
</dbReference>
<dbReference type="RefSeq" id="WP_090133967.1">
    <property type="nucleotide sequence ID" value="NZ_FOLY01000004.1"/>
</dbReference>
<dbReference type="Proteomes" id="UP000199046">
    <property type="component" value="Unassembled WGS sequence"/>
</dbReference>
<name>A0A1I1KY74_9GAMM</name>
<dbReference type="AlphaFoldDB" id="A0A1I1KY74"/>
<protein>
    <recommendedName>
        <fullName evidence="4">Entry exclusion lipoprotein TrbK</fullName>
    </recommendedName>
</protein>
<dbReference type="STRING" id="402385.SAMN05421848_2247"/>
<proteinExistence type="predicted"/>
<dbReference type="OrthoDB" id="6184037at2"/>
<evidence type="ECO:0000256" key="1">
    <source>
        <dbReference type="SAM" id="SignalP"/>
    </source>
</evidence>